<dbReference type="Proteomes" id="UP000317977">
    <property type="component" value="Unassembled WGS sequence"/>
</dbReference>
<reference evidence="5 6" key="1">
    <citation type="submission" date="2019-02" db="EMBL/GenBank/DDBJ databases">
        <title>Deep-cultivation of Planctomycetes and their phenomic and genomic characterization uncovers novel biology.</title>
        <authorList>
            <person name="Wiegand S."/>
            <person name="Jogler M."/>
            <person name="Boedeker C."/>
            <person name="Pinto D."/>
            <person name="Vollmers J."/>
            <person name="Rivas-Marin E."/>
            <person name="Kohn T."/>
            <person name="Peeters S.H."/>
            <person name="Heuer A."/>
            <person name="Rast P."/>
            <person name="Oberbeckmann S."/>
            <person name="Bunk B."/>
            <person name="Jeske O."/>
            <person name="Meyerdierks A."/>
            <person name="Storesund J.E."/>
            <person name="Kallscheuer N."/>
            <person name="Luecker S."/>
            <person name="Lage O.M."/>
            <person name="Pohl T."/>
            <person name="Merkel B.J."/>
            <person name="Hornburger P."/>
            <person name="Mueller R.-W."/>
            <person name="Bruemmer F."/>
            <person name="Labrenz M."/>
            <person name="Spormann A.M."/>
            <person name="Op Den Camp H."/>
            <person name="Overmann J."/>
            <person name="Amann R."/>
            <person name="Jetten M.S.M."/>
            <person name="Mascher T."/>
            <person name="Medema M.H."/>
            <person name="Devos D.P."/>
            <person name="Kaster A.-K."/>
            <person name="Ovreas L."/>
            <person name="Rohde M."/>
            <person name="Galperin M.Y."/>
            <person name="Jogler C."/>
        </authorList>
    </citation>
    <scope>NUCLEOTIDE SEQUENCE [LARGE SCALE GENOMIC DNA]</scope>
    <source>
        <strain evidence="5 6">Poly59</strain>
    </source>
</reference>
<dbReference type="InterPro" id="IPR000310">
    <property type="entry name" value="Orn/Lys/Arg_deCO2ase_major_dom"/>
</dbReference>
<comment type="caution">
    <text evidence="5">The sequence shown here is derived from an EMBL/GenBank/DDBJ whole genome shotgun (WGS) entry which is preliminary data.</text>
</comment>
<keyword evidence="5" id="KW-0456">Lyase</keyword>
<sequence length="949" mass="109114">MKEQDYDYFDFQSLDPAEVAFYNLTRLRTDNWHFLRDNARRLHRLHKSGTVQEQADVMWLTDACTEVFSFLQPLEEFFVFPGIPALEQVKAAFEQRRYDDFARQIVRMVRMMTNGLFRKLDLTTSRLSDYGDLLNVAKLSDELHTRIRQEKRPYFQVLIVDDLTETESKEVRRQLRDLRRPDDLFFYEVVVARSYEDALLAALINPDIQTCVVRYSFPFRSKKKFRLLDELHSLLKHNVKKLDSAMPTERSLALGKSLKSLRPELDLYLVTDAPVESIVGEPSRAFRRAFYNQGNYQEMHLSILKAVNERYETPFFNALKKYSQKPTAMFHALPISHSATIVRSHWIKDMGEFYGSKMFEAETSATTGGLDSLLQPGGSLRDSQENASRAFGSRRTYFVTNGTSTANKIVMQAINRPGDIVLLAHDCHKSHPYACILSGAFPVYLDAYPLSEYSMYGAVPLREIKSRLLELRAAGKLDQVRMLLLTNITFDGIVYDPIRVMEEVLAIKPDMIFLWDEAWCAYARFSPILRRRTAMWSAQELRQRFDSSAYLKKFAKWKTQFEASNTSDDETWLETRLMPDPELARVRVYATHSTHKTLTALRQGSMIHVHDQDFEHYTRNAFNEAYMTHTSTSPNYQILASLDVGRRQVELEGHDMVGRSIELAMMLRERITRDPLISKFFTVLAAKEMILPEFRPSGLEEYFSNSAGWCRLDKAWLGDEFVLDPTRVTLHVGSTGMDGDTFKKLLMDRFDIQINKTSRNTVLFMIHIGMTRGTIAHLVNVLSEIAMDLNDKLDSWSNVELAAHEQNVRSLNEELPPLPNFSRFHPSFLPSPENTTPEGDMRRAFYLAYDDTACEHIKIEDGSLLEAVQAGDRDIVSAAFITPYPPGFPVLVPGQVVTREIVQYLMALDVQEIHGYEPMYGTRVFKTSAVVRESEKQDALLISNRSGSC</sequence>
<keyword evidence="3" id="KW-0808">Transferase</keyword>
<dbReference type="GO" id="GO:0008483">
    <property type="term" value="F:transaminase activity"/>
    <property type="evidence" value="ECO:0007669"/>
    <property type="project" value="UniProtKB-KW"/>
</dbReference>
<name>A0A5C6EHM7_9BACT</name>
<dbReference type="SUPFAM" id="SSF53383">
    <property type="entry name" value="PLP-dependent transferases"/>
    <property type="match status" value="1"/>
</dbReference>
<keyword evidence="6" id="KW-1185">Reference proteome</keyword>
<dbReference type="Gene3D" id="3.40.640.10">
    <property type="entry name" value="Type I PLP-dependent aspartate aminotransferase-like (Major domain)"/>
    <property type="match status" value="1"/>
</dbReference>
<dbReference type="Pfam" id="PF01276">
    <property type="entry name" value="OKR_DC_1"/>
    <property type="match status" value="2"/>
</dbReference>
<dbReference type="AlphaFoldDB" id="A0A5C6EHM7"/>
<evidence type="ECO:0000259" key="4">
    <source>
        <dbReference type="Pfam" id="PF01276"/>
    </source>
</evidence>
<evidence type="ECO:0000256" key="1">
    <source>
        <dbReference type="ARBA" id="ARBA00001933"/>
    </source>
</evidence>
<feature type="domain" description="Orn/Lys/Arg decarboxylases family 1 pyridoxal-P attachment site" evidence="4">
    <location>
        <begin position="587"/>
        <end position="772"/>
    </location>
</feature>
<evidence type="ECO:0000313" key="5">
    <source>
        <dbReference type="EMBL" id="TWU48050.1"/>
    </source>
</evidence>
<dbReference type="RefSeq" id="WP_146536472.1">
    <property type="nucleotide sequence ID" value="NZ_SJPX01000005.1"/>
</dbReference>
<dbReference type="InterPro" id="IPR015424">
    <property type="entry name" value="PyrdxlP-dep_Trfase"/>
</dbReference>
<dbReference type="PANTHER" id="PTHR42832">
    <property type="entry name" value="AMINO ACID AMINOTRANSFERASE"/>
    <property type="match status" value="1"/>
</dbReference>
<evidence type="ECO:0000256" key="2">
    <source>
        <dbReference type="ARBA" id="ARBA00022576"/>
    </source>
</evidence>
<dbReference type="OrthoDB" id="9815233at2"/>
<gene>
    <name evidence="5" type="primary">ldcC</name>
    <name evidence="5" type="ORF">Poly59_48940</name>
</gene>
<comment type="cofactor">
    <cofactor evidence="1">
        <name>pyridoxal 5'-phosphate</name>
        <dbReference type="ChEBI" id="CHEBI:597326"/>
    </cofactor>
</comment>
<keyword evidence="2" id="KW-0032">Aminotransferase</keyword>
<accession>A0A5C6EHM7</accession>
<dbReference type="EMBL" id="SJPX01000005">
    <property type="protein sequence ID" value="TWU48050.1"/>
    <property type="molecule type" value="Genomic_DNA"/>
</dbReference>
<dbReference type="EC" id="4.1.1.18" evidence="5"/>
<dbReference type="InterPro" id="IPR050881">
    <property type="entry name" value="LL-DAP_aminotransferase"/>
</dbReference>
<feature type="domain" description="Orn/Lys/Arg decarboxylases family 1 pyridoxal-P attachment site" evidence="4">
    <location>
        <begin position="313"/>
        <end position="537"/>
    </location>
</feature>
<organism evidence="5 6">
    <name type="scientific">Rubripirellula reticaptiva</name>
    <dbReference type="NCBI Taxonomy" id="2528013"/>
    <lineage>
        <taxon>Bacteria</taxon>
        <taxon>Pseudomonadati</taxon>
        <taxon>Planctomycetota</taxon>
        <taxon>Planctomycetia</taxon>
        <taxon>Pirellulales</taxon>
        <taxon>Pirellulaceae</taxon>
        <taxon>Rubripirellula</taxon>
    </lineage>
</organism>
<proteinExistence type="predicted"/>
<dbReference type="PANTHER" id="PTHR42832:SF4">
    <property type="entry name" value="BLR3474 PROTEIN"/>
    <property type="match status" value="1"/>
</dbReference>
<evidence type="ECO:0000256" key="3">
    <source>
        <dbReference type="ARBA" id="ARBA00022679"/>
    </source>
</evidence>
<dbReference type="InterPro" id="IPR015421">
    <property type="entry name" value="PyrdxlP-dep_Trfase_major"/>
</dbReference>
<dbReference type="GO" id="GO:0008923">
    <property type="term" value="F:lysine decarboxylase activity"/>
    <property type="evidence" value="ECO:0007669"/>
    <property type="project" value="UniProtKB-EC"/>
</dbReference>
<protein>
    <submittedName>
        <fullName evidence="5">Lysine decarboxylase, constitutive</fullName>
        <ecNumber evidence="5">4.1.1.18</ecNumber>
    </submittedName>
</protein>
<dbReference type="Gene3D" id="3.90.100.10">
    <property type="entry name" value="Orn/Lys/Arg decarboxylase, C-terminal domain"/>
    <property type="match status" value="1"/>
</dbReference>
<evidence type="ECO:0000313" key="6">
    <source>
        <dbReference type="Proteomes" id="UP000317977"/>
    </source>
</evidence>